<keyword evidence="6" id="KW-1185">Reference proteome</keyword>
<sequence length="535" mass="59192">MADLTYQTKVLVIGAGLAGITTSLELIEKGHQVLLLDAGLEENWGGQAKEAFGGMLFSNTPEQKRNGIADSNELFWQDWQTAAAFKPEDRWAKRWAKAYVEYNSSQVYDWLKKRGISFFPVVQWVERGKYGDGNSVPRYHLAWGCGQGLVKALLQRLNEHPNYRALTTVFSHQVIGFSFTQGRVTGCFGNSTNGSFSVQAEHTVICSGGINGNLDKVRQHWDPIYGPPPKNLLSGAHPSANGALHDQVEQLGGEVRNLNYMWNYAAGVAHPKPAYPNQGLSLIPPRSALWLDCYGRRLGPEPLITGYDTHDLCKQIGHLPQQYTWQVMNKRIADKELAISGSDTNPNFRDKKLLKVIWQALKGNSAQTLELMNQCVDVVSGQNLGELAAKMQELQPQVPIDLEGMTRDIASYDAMLKGPKALHNDDQIRRLNEIRQWRGDRLRTCKLQPIVDAKHLPLIALRLRLISRKSMGGLLTDLQGRVLNSQERPLIGLYAAGEAAGFGGGGIAGIRSLEGTFLSNCIFNGRRVAQAINAG</sequence>
<gene>
    <name evidence="5" type="ORF">GCM10007878_02600</name>
</gene>
<evidence type="ECO:0000313" key="6">
    <source>
        <dbReference type="Proteomes" id="UP001156682"/>
    </source>
</evidence>
<dbReference type="Pfam" id="PF00890">
    <property type="entry name" value="FAD_binding_2"/>
    <property type="match status" value="1"/>
</dbReference>
<dbReference type="InterPro" id="IPR036188">
    <property type="entry name" value="FAD/NAD-bd_sf"/>
</dbReference>
<dbReference type="RefSeq" id="WP_027850394.1">
    <property type="nucleotide sequence ID" value="NZ_BSOR01000006.1"/>
</dbReference>
<evidence type="ECO:0000256" key="1">
    <source>
        <dbReference type="ARBA" id="ARBA00001974"/>
    </source>
</evidence>
<evidence type="ECO:0000313" key="5">
    <source>
        <dbReference type="EMBL" id="GLR62825.1"/>
    </source>
</evidence>
<protein>
    <submittedName>
        <fullName evidence="5">FAD-binding dehydrogenase</fullName>
    </submittedName>
</protein>
<keyword evidence="2" id="KW-0285">Flavoprotein</keyword>
<dbReference type="Gene3D" id="3.50.50.60">
    <property type="entry name" value="FAD/NAD(P)-binding domain"/>
    <property type="match status" value="2"/>
</dbReference>
<evidence type="ECO:0000256" key="3">
    <source>
        <dbReference type="ARBA" id="ARBA00023002"/>
    </source>
</evidence>
<evidence type="ECO:0000256" key="2">
    <source>
        <dbReference type="ARBA" id="ARBA00022630"/>
    </source>
</evidence>
<dbReference type="InterPro" id="IPR014614">
    <property type="entry name" value="KsdD_DH"/>
</dbReference>
<proteinExistence type="predicted"/>
<accession>A0ABQ5ZY11</accession>
<dbReference type="InterPro" id="IPR027477">
    <property type="entry name" value="Succ_DH/fumarate_Rdtase_cat_sf"/>
</dbReference>
<dbReference type="InterPro" id="IPR003953">
    <property type="entry name" value="FAD-dep_OxRdtase_2_FAD-bd"/>
</dbReference>
<dbReference type="NCBIfam" id="NF009472">
    <property type="entry name" value="PRK12834.1"/>
    <property type="match status" value="1"/>
</dbReference>
<comment type="caution">
    <text evidence="5">The sequence shown here is derived from an EMBL/GenBank/DDBJ whole genome shotgun (WGS) entry which is preliminary data.</text>
</comment>
<dbReference type="PANTHER" id="PTHR43260:SF1">
    <property type="entry name" value="KSDD-LIKE STEROID DEHYDROGENASE RV0785"/>
    <property type="match status" value="1"/>
</dbReference>
<evidence type="ECO:0000259" key="4">
    <source>
        <dbReference type="Pfam" id="PF00890"/>
    </source>
</evidence>
<dbReference type="Gene3D" id="3.90.700.10">
    <property type="entry name" value="Succinate dehydrogenase/fumarate reductase flavoprotein, catalytic domain"/>
    <property type="match status" value="1"/>
</dbReference>
<name>A0ABQ5ZY11_9GAMM</name>
<dbReference type="EMBL" id="BSOR01000006">
    <property type="protein sequence ID" value="GLR62825.1"/>
    <property type="molecule type" value="Genomic_DNA"/>
</dbReference>
<dbReference type="SUPFAM" id="SSF51905">
    <property type="entry name" value="FAD/NAD(P)-binding domain"/>
    <property type="match status" value="1"/>
</dbReference>
<organism evidence="5 6">
    <name type="scientific">Marinospirillum insulare</name>
    <dbReference type="NCBI Taxonomy" id="217169"/>
    <lineage>
        <taxon>Bacteria</taxon>
        <taxon>Pseudomonadati</taxon>
        <taxon>Pseudomonadota</taxon>
        <taxon>Gammaproteobacteria</taxon>
        <taxon>Oceanospirillales</taxon>
        <taxon>Oceanospirillaceae</taxon>
        <taxon>Marinospirillum</taxon>
    </lineage>
</organism>
<keyword evidence="3" id="KW-0560">Oxidoreductase</keyword>
<comment type="cofactor">
    <cofactor evidence="1">
        <name>FAD</name>
        <dbReference type="ChEBI" id="CHEBI:57692"/>
    </cofactor>
</comment>
<feature type="domain" description="FAD-dependent oxidoreductase 2 FAD-binding" evidence="4">
    <location>
        <begin position="10"/>
        <end position="518"/>
    </location>
</feature>
<dbReference type="PANTHER" id="PTHR43260">
    <property type="entry name" value="3-KETOSTEROID-DELTA-1-DEHYDROGENASE"/>
    <property type="match status" value="1"/>
</dbReference>
<reference evidence="6" key="1">
    <citation type="journal article" date="2019" name="Int. J. Syst. Evol. Microbiol.">
        <title>The Global Catalogue of Microorganisms (GCM) 10K type strain sequencing project: providing services to taxonomists for standard genome sequencing and annotation.</title>
        <authorList>
            <consortium name="The Broad Institute Genomics Platform"/>
            <consortium name="The Broad Institute Genome Sequencing Center for Infectious Disease"/>
            <person name="Wu L."/>
            <person name="Ma J."/>
        </authorList>
    </citation>
    <scope>NUCLEOTIDE SEQUENCE [LARGE SCALE GENOMIC DNA]</scope>
    <source>
        <strain evidence="6">NBRC 100033</strain>
    </source>
</reference>
<dbReference type="Proteomes" id="UP001156682">
    <property type="component" value="Unassembled WGS sequence"/>
</dbReference>
<dbReference type="PIRSF" id="PIRSF036654">
    <property type="entry name" value="UCP036654"/>
    <property type="match status" value="1"/>
</dbReference>